<sequence>MLENGQRVEWCGALCKGKLWKNSIPPSPSFVASPVTKKKKSMAYSNDNSMINYDNGMVNYDDGMANYDDSMTSSAYTAPKQPIKSRGSYSDTSRVSYSDTSKTSKVASTFAYSDTSKVAYLDTSTVAYSDTSKVAYSDTPKVAYSDTSAYPVTTPQTTNSVSVIYLTDNSIINPIYTNQPIQPGVAYSNTYPYSVATPQLTNQVQPDNRNFQQNSQRGLPDTNQPKSRNDELKSVASSLAKTAAKAAAETAVKIAARAVVKSVLGV</sequence>
<dbReference type="Proteomes" id="UP000789759">
    <property type="component" value="Unassembled WGS sequence"/>
</dbReference>
<evidence type="ECO:0000313" key="3">
    <source>
        <dbReference type="Proteomes" id="UP000789759"/>
    </source>
</evidence>
<keyword evidence="3" id="KW-1185">Reference proteome</keyword>
<evidence type="ECO:0000256" key="1">
    <source>
        <dbReference type="SAM" id="MobiDB-lite"/>
    </source>
</evidence>
<dbReference type="AlphaFoldDB" id="A0A9N9H701"/>
<proteinExistence type="predicted"/>
<evidence type="ECO:0000313" key="2">
    <source>
        <dbReference type="EMBL" id="CAG8661496.1"/>
    </source>
</evidence>
<organism evidence="2 3">
    <name type="scientific">Cetraspora pellucida</name>
    <dbReference type="NCBI Taxonomy" id="1433469"/>
    <lineage>
        <taxon>Eukaryota</taxon>
        <taxon>Fungi</taxon>
        <taxon>Fungi incertae sedis</taxon>
        <taxon>Mucoromycota</taxon>
        <taxon>Glomeromycotina</taxon>
        <taxon>Glomeromycetes</taxon>
        <taxon>Diversisporales</taxon>
        <taxon>Gigasporaceae</taxon>
        <taxon>Cetraspora</taxon>
    </lineage>
</organism>
<feature type="region of interest" description="Disordered" evidence="1">
    <location>
        <begin position="207"/>
        <end position="232"/>
    </location>
</feature>
<protein>
    <submittedName>
        <fullName evidence="2">19280_t:CDS:1</fullName>
    </submittedName>
</protein>
<name>A0A9N9H701_9GLOM</name>
<reference evidence="2" key="1">
    <citation type="submission" date="2021-06" db="EMBL/GenBank/DDBJ databases">
        <authorList>
            <person name="Kallberg Y."/>
            <person name="Tangrot J."/>
            <person name="Rosling A."/>
        </authorList>
    </citation>
    <scope>NUCLEOTIDE SEQUENCE</scope>
    <source>
        <strain evidence="2">FL966</strain>
    </source>
</reference>
<feature type="region of interest" description="Disordered" evidence="1">
    <location>
        <begin position="75"/>
        <end position="96"/>
    </location>
</feature>
<dbReference type="OrthoDB" id="3171385at2759"/>
<comment type="caution">
    <text evidence="2">The sequence shown here is derived from an EMBL/GenBank/DDBJ whole genome shotgun (WGS) entry which is preliminary data.</text>
</comment>
<dbReference type="EMBL" id="CAJVQA010007761">
    <property type="protein sequence ID" value="CAG8661496.1"/>
    <property type="molecule type" value="Genomic_DNA"/>
</dbReference>
<feature type="compositionally biased region" description="Polar residues" evidence="1">
    <location>
        <begin position="207"/>
        <end position="226"/>
    </location>
</feature>
<gene>
    <name evidence="2" type="ORF">CPELLU_LOCUS9825</name>
</gene>
<accession>A0A9N9H701</accession>
<feature type="compositionally biased region" description="Polar residues" evidence="1">
    <location>
        <begin position="87"/>
        <end position="96"/>
    </location>
</feature>